<feature type="compositionally biased region" description="Low complexity" evidence="3">
    <location>
        <begin position="750"/>
        <end position="759"/>
    </location>
</feature>
<dbReference type="PANTHER" id="PTHR31001">
    <property type="entry name" value="UNCHARACTERIZED TRANSCRIPTIONAL REGULATORY PROTEIN"/>
    <property type="match status" value="1"/>
</dbReference>
<dbReference type="PANTHER" id="PTHR31001:SF87">
    <property type="entry name" value="COL-21"/>
    <property type="match status" value="1"/>
</dbReference>
<name>A0A4Q2DZA3_9AGAR</name>
<dbReference type="CDD" id="cd12148">
    <property type="entry name" value="fungal_TF_MHR"/>
    <property type="match status" value="1"/>
</dbReference>
<dbReference type="GO" id="GO:0005634">
    <property type="term" value="C:nucleus"/>
    <property type="evidence" value="ECO:0007669"/>
    <property type="project" value="UniProtKB-SubCell"/>
</dbReference>
<dbReference type="InterPro" id="IPR007219">
    <property type="entry name" value="XnlR_reg_dom"/>
</dbReference>
<evidence type="ECO:0000313" key="5">
    <source>
        <dbReference type="EMBL" id="RXW24694.1"/>
    </source>
</evidence>
<protein>
    <recommendedName>
        <fullName evidence="4">Xylanolytic transcriptional activator regulatory domain-containing protein</fullName>
    </recommendedName>
</protein>
<dbReference type="GO" id="GO:0006351">
    <property type="term" value="P:DNA-templated transcription"/>
    <property type="evidence" value="ECO:0007669"/>
    <property type="project" value="InterPro"/>
</dbReference>
<dbReference type="InterPro" id="IPR050613">
    <property type="entry name" value="Sec_Metabolite_Reg"/>
</dbReference>
<evidence type="ECO:0000313" key="6">
    <source>
        <dbReference type="Proteomes" id="UP000290288"/>
    </source>
</evidence>
<organism evidence="5 6">
    <name type="scientific">Candolleomyces aberdarensis</name>
    <dbReference type="NCBI Taxonomy" id="2316362"/>
    <lineage>
        <taxon>Eukaryota</taxon>
        <taxon>Fungi</taxon>
        <taxon>Dikarya</taxon>
        <taxon>Basidiomycota</taxon>
        <taxon>Agaricomycotina</taxon>
        <taxon>Agaricomycetes</taxon>
        <taxon>Agaricomycetidae</taxon>
        <taxon>Agaricales</taxon>
        <taxon>Agaricineae</taxon>
        <taxon>Psathyrellaceae</taxon>
        <taxon>Candolleomyces</taxon>
    </lineage>
</organism>
<evidence type="ECO:0000259" key="4">
    <source>
        <dbReference type="SMART" id="SM00906"/>
    </source>
</evidence>
<evidence type="ECO:0000256" key="3">
    <source>
        <dbReference type="SAM" id="MobiDB-lite"/>
    </source>
</evidence>
<keyword evidence="6" id="KW-1185">Reference proteome</keyword>
<feature type="region of interest" description="Disordered" evidence="3">
    <location>
        <begin position="127"/>
        <end position="180"/>
    </location>
</feature>
<keyword evidence="2" id="KW-0539">Nucleus</keyword>
<feature type="domain" description="Xylanolytic transcriptional activator regulatory" evidence="4">
    <location>
        <begin position="394"/>
        <end position="467"/>
    </location>
</feature>
<feature type="region of interest" description="Disordered" evidence="3">
    <location>
        <begin position="212"/>
        <end position="238"/>
    </location>
</feature>
<dbReference type="GO" id="GO:0003677">
    <property type="term" value="F:DNA binding"/>
    <property type="evidence" value="ECO:0007669"/>
    <property type="project" value="InterPro"/>
</dbReference>
<feature type="compositionally biased region" description="Low complexity" evidence="3">
    <location>
        <begin position="129"/>
        <end position="139"/>
    </location>
</feature>
<feature type="region of interest" description="Disordered" evidence="3">
    <location>
        <begin position="1"/>
        <end position="33"/>
    </location>
</feature>
<dbReference type="AlphaFoldDB" id="A0A4Q2DZA3"/>
<comment type="subcellular location">
    <subcellularLocation>
        <location evidence="1">Nucleus</location>
    </subcellularLocation>
</comment>
<reference evidence="5 6" key="1">
    <citation type="submission" date="2019-01" db="EMBL/GenBank/DDBJ databases">
        <title>Draft genome sequence of Psathyrella aberdarensis IHI B618.</title>
        <authorList>
            <person name="Buettner E."/>
            <person name="Kellner H."/>
        </authorList>
    </citation>
    <scope>NUCLEOTIDE SEQUENCE [LARGE SCALE GENOMIC DNA]</scope>
    <source>
        <strain evidence="5 6">IHI B618</strain>
    </source>
</reference>
<evidence type="ECO:0000256" key="1">
    <source>
        <dbReference type="ARBA" id="ARBA00004123"/>
    </source>
</evidence>
<comment type="caution">
    <text evidence="5">The sequence shown here is derived from an EMBL/GenBank/DDBJ whole genome shotgun (WGS) entry which is preliminary data.</text>
</comment>
<sequence length="844" mass="93972">MLGKAPELAPLSSSAPAKRKKPDDEVSNGLSLSASKKQRTRVSFSCGECHRRKQKASLSATARYPVRMCVPRSPPRSAFLMFGQCVARKVPELCKAYTPGKADHDLNARISRLEHIIEVALPQYWNGNTTASSATPEATTVRERRRSLSILDDDNRSQTEDQDPSGGRIQSGKWYGNSASGSVAPGSVIEQIQHVLPHSQFRDRDLIPLAENGAGRGGLIQPGSGNKHNAEVPEDDMEPSAADNLKTLVQECGVSPHKISELLQELPPQRLSDVLIDYYFTAINWTRYPVSERDFRAAYASISAHGKDGIGATNPHDVRFLPLLFVVLAIAVRLAPEHIAGDARTRRVTSLRYYWSSRRSLLIAAAVQPDSLDIVLTRLLSARFLTFDRRITECWSQLGAAVRTAQALGLHRDGSTLGLAPGPTEYRRRIWSYLYHADRSYALVLGRPNSIQDDYTSTKEPSNVEEGLESPTFEPLPLSHPTPMTFVILRHQLACIIGRIVHHFQQVKERSHYSEVLALDDELLKFLDNLPPHFSIRPDTSLDESSTFLPVHRFLLITEILFIRISLHRPYLLRRGRSDRYARSRKACFESAIRDFQVRQAFRENVPKETRGSLSNAYREFQTAMISGIYFIVEPKGQFSDTMHAILDGFVQEHDGMREMDETTRRELKTIEFLKTKASEMAEQEDTPLSDSFVTKQEQQAQLLLGLQQSSPSYRPTMNSAIQELPAGDGSYANLSHSPTFQRLQQVENPSASPTTSSSPHDDESPAQSVLDHWVHTISNTHVDLSTGAMSWGGPANPEFTGWVGTIPAAGPLEGRSILTGLDGSDWSYWEALVGHVQGQRGGP</sequence>
<dbReference type="SMART" id="SM00906">
    <property type="entry name" value="Fungal_trans"/>
    <property type="match status" value="1"/>
</dbReference>
<evidence type="ECO:0000256" key="2">
    <source>
        <dbReference type="ARBA" id="ARBA00023242"/>
    </source>
</evidence>
<dbReference type="STRING" id="2316362.A0A4Q2DZA3"/>
<dbReference type="Proteomes" id="UP000290288">
    <property type="component" value="Unassembled WGS sequence"/>
</dbReference>
<feature type="region of interest" description="Disordered" evidence="3">
    <location>
        <begin position="745"/>
        <end position="768"/>
    </location>
</feature>
<dbReference type="Pfam" id="PF04082">
    <property type="entry name" value="Fungal_trans"/>
    <property type="match status" value="1"/>
</dbReference>
<dbReference type="GO" id="GO:0008270">
    <property type="term" value="F:zinc ion binding"/>
    <property type="evidence" value="ECO:0007669"/>
    <property type="project" value="InterPro"/>
</dbReference>
<dbReference type="EMBL" id="SDEE01000015">
    <property type="protein sequence ID" value="RXW24694.1"/>
    <property type="molecule type" value="Genomic_DNA"/>
</dbReference>
<gene>
    <name evidence="5" type="ORF">EST38_g1157</name>
</gene>
<accession>A0A4Q2DZA3</accession>
<dbReference type="OrthoDB" id="4934715at2759"/>
<proteinExistence type="predicted"/>